<dbReference type="SUPFAM" id="SSF50952">
    <property type="entry name" value="Soluble quinoprotein glucose dehydrogenase"/>
    <property type="match status" value="1"/>
</dbReference>
<dbReference type="Gene3D" id="2.120.10.30">
    <property type="entry name" value="TolB, C-terminal domain"/>
    <property type="match status" value="1"/>
</dbReference>
<proteinExistence type="predicted"/>
<feature type="domain" description="Pyrroloquinoline quinone-dependent pyranose dehydrogenase beta-propeller" evidence="2">
    <location>
        <begin position="37"/>
        <end position="434"/>
    </location>
</feature>
<dbReference type="AlphaFoldDB" id="A0A507AYE1"/>
<reference evidence="3 4" key="1">
    <citation type="submission" date="2019-06" db="EMBL/GenBank/DDBJ databases">
        <title>Draft genome sequence of the filamentous fungus Phialemoniopsis curvata isolated from diesel fuel.</title>
        <authorList>
            <person name="Varaljay V.A."/>
            <person name="Lyon W.J."/>
            <person name="Crouch A.L."/>
            <person name="Drake C.E."/>
            <person name="Hollomon J.M."/>
            <person name="Nadeau L.J."/>
            <person name="Nunn H.S."/>
            <person name="Stevenson B.S."/>
            <person name="Bojanowski C.L."/>
            <person name="Crookes-Goodson W.J."/>
        </authorList>
    </citation>
    <scope>NUCLEOTIDE SEQUENCE [LARGE SCALE GENOMIC DNA]</scope>
    <source>
        <strain evidence="3 4">D216</strain>
    </source>
</reference>
<feature type="signal peptide" evidence="1">
    <location>
        <begin position="1"/>
        <end position="22"/>
    </location>
</feature>
<dbReference type="STRING" id="1093900.A0A507AYE1"/>
<dbReference type="OrthoDB" id="507128at2759"/>
<protein>
    <recommendedName>
        <fullName evidence="2">Pyrroloquinoline quinone-dependent pyranose dehydrogenase beta-propeller domain-containing protein</fullName>
    </recommendedName>
</protein>
<evidence type="ECO:0000259" key="2">
    <source>
        <dbReference type="Pfam" id="PF22807"/>
    </source>
</evidence>
<feature type="chain" id="PRO_5021271189" description="Pyrroloquinoline quinone-dependent pyranose dehydrogenase beta-propeller domain-containing protein" evidence="1">
    <location>
        <begin position="23"/>
        <end position="490"/>
    </location>
</feature>
<evidence type="ECO:0000256" key="1">
    <source>
        <dbReference type="SAM" id="SignalP"/>
    </source>
</evidence>
<organism evidence="3 4">
    <name type="scientific">Thyridium curvatum</name>
    <dbReference type="NCBI Taxonomy" id="1093900"/>
    <lineage>
        <taxon>Eukaryota</taxon>
        <taxon>Fungi</taxon>
        <taxon>Dikarya</taxon>
        <taxon>Ascomycota</taxon>
        <taxon>Pezizomycotina</taxon>
        <taxon>Sordariomycetes</taxon>
        <taxon>Sordariomycetidae</taxon>
        <taxon>Thyridiales</taxon>
        <taxon>Thyridiaceae</taxon>
        <taxon>Thyridium</taxon>
    </lineage>
</organism>
<evidence type="ECO:0000313" key="4">
    <source>
        <dbReference type="Proteomes" id="UP000319257"/>
    </source>
</evidence>
<comment type="caution">
    <text evidence="3">The sequence shown here is derived from an EMBL/GenBank/DDBJ whole genome shotgun (WGS) entry which is preliminary data.</text>
</comment>
<dbReference type="Proteomes" id="UP000319257">
    <property type="component" value="Unassembled WGS sequence"/>
</dbReference>
<sequence length="490" mass="50588">MKSNVLSTAAVGAGLLAAGVAAQTACASVLVPSYSPPSVAPGWSAQLVVNGLKKPRSIQFDAGGGLLVVESGKGITRFTFKDNGGTCLAVDQAITVVADTTLNHGLALANDGKTLYASNVEAVFAWAYDPARGALLGDRRAVVANMSNNDLTTRTLLMSQAVPGQLVVSRGSAENYDVDALNKSSGLSQIRAFDLARLLDTHPPYNFNADGRVLGWGLRNSVGVGEHPKTGAIYSVENSIDGVKREGSDIDRSNPGEELNYHGFLNGTTAGQGGNYGYPNCFAVWDTNLPGTSTVAGGLHVGDQFSLVQNATLNDTTCAQQYVAPRLTLPAHFAPLDILFGDDGAQAYVSFHGSFDKTNPQGYRVSTIDFDPQRGTPLEPPSSTRALSRDIISNPGQAAQCPANCFRPVGLAWGPRGRLFVTSDTTGEIYVLSRDASSSSSSSSGTTATTSGSIVTATGKANGAAAALGRPALGVLGGVAACVVGGLMVL</sequence>
<dbReference type="GeneID" id="41974970"/>
<accession>A0A507AYE1</accession>
<dbReference type="RefSeq" id="XP_030993497.1">
    <property type="nucleotide sequence ID" value="XM_031142276.1"/>
</dbReference>
<keyword evidence="1" id="KW-0732">Signal</keyword>
<dbReference type="Pfam" id="PF22807">
    <property type="entry name" value="TrAA12"/>
    <property type="match status" value="1"/>
</dbReference>
<evidence type="ECO:0000313" key="3">
    <source>
        <dbReference type="EMBL" id="TPX11786.1"/>
    </source>
</evidence>
<dbReference type="InParanoid" id="A0A507AYE1"/>
<gene>
    <name evidence="3" type="ORF">E0L32_007523</name>
</gene>
<keyword evidence="4" id="KW-1185">Reference proteome</keyword>
<dbReference type="InterPro" id="IPR011041">
    <property type="entry name" value="Quinoprot_gluc/sorb_DH_b-prop"/>
</dbReference>
<dbReference type="InterPro" id="IPR011042">
    <property type="entry name" value="6-blade_b-propeller_TolB-like"/>
</dbReference>
<name>A0A507AYE1_9PEZI</name>
<dbReference type="InterPro" id="IPR054539">
    <property type="entry name" value="Beta-prop_PDH"/>
</dbReference>
<dbReference type="EMBL" id="SKBQ01000046">
    <property type="protein sequence ID" value="TPX11786.1"/>
    <property type="molecule type" value="Genomic_DNA"/>
</dbReference>